<dbReference type="EMBL" id="BSDR01000001">
    <property type="protein sequence ID" value="GLI33860.1"/>
    <property type="molecule type" value="Genomic_DNA"/>
</dbReference>
<reference evidence="3" key="1">
    <citation type="submission" date="2022-12" db="EMBL/GenBank/DDBJ databases">
        <title>Reference genome sequencing for broad-spectrum identification of bacterial and archaeal isolates by mass spectrometry.</title>
        <authorList>
            <person name="Sekiguchi Y."/>
            <person name="Tourlousse D.M."/>
        </authorList>
    </citation>
    <scope>NUCLEOTIDE SEQUENCE</scope>
    <source>
        <strain evidence="3">ASRB1</strain>
    </source>
</reference>
<dbReference type="SUPFAM" id="SSF56349">
    <property type="entry name" value="DNA breaking-rejoining enzymes"/>
    <property type="match status" value="1"/>
</dbReference>
<dbReference type="RefSeq" id="WP_281793108.1">
    <property type="nucleotide sequence ID" value="NZ_BSDR01000001.1"/>
</dbReference>
<evidence type="ECO:0000259" key="2">
    <source>
        <dbReference type="PROSITE" id="PS51898"/>
    </source>
</evidence>
<dbReference type="Pfam" id="PF00589">
    <property type="entry name" value="Phage_integrase"/>
    <property type="match status" value="1"/>
</dbReference>
<dbReference type="Proteomes" id="UP001144372">
    <property type="component" value="Unassembled WGS sequence"/>
</dbReference>
<dbReference type="InterPro" id="IPR011010">
    <property type="entry name" value="DNA_brk_join_enz"/>
</dbReference>
<feature type="domain" description="Tyr recombinase" evidence="2">
    <location>
        <begin position="1"/>
        <end position="101"/>
    </location>
</feature>
<sequence>MPYILARKYSNAAKEWGWQYVFPARDLSTDLRTGVVRRHHIDLSIVKKSIKVAAHRAGLTRRISAYTSRHSFATHLLQRGIDMRIIQALLDQQDVSTTMAR</sequence>
<keyword evidence="1" id="KW-0233">DNA recombination</keyword>
<keyword evidence="4" id="KW-1185">Reference proteome</keyword>
<protein>
    <recommendedName>
        <fullName evidence="2">Tyr recombinase domain-containing protein</fullName>
    </recommendedName>
</protein>
<proteinExistence type="predicted"/>
<evidence type="ECO:0000256" key="1">
    <source>
        <dbReference type="ARBA" id="ARBA00023172"/>
    </source>
</evidence>
<dbReference type="InterPro" id="IPR002104">
    <property type="entry name" value="Integrase_catalytic"/>
</dbReference>
<dbReference type="GO" id="GO:0015074">
    <property type="term" value="P:DNA integration"/>
    <property type="evidence" value="ECO:0007669"/>
    <property type="project" value="InterPro"/>
</dbReference>
<evidence type="ECO:0000313" key="3">
    <source>
        <dbReference type="EMBL" id="GLI33860.1"/>
    </source>
</evidence>
<dbReference type="AlphaFoldDB" id="A0A9W6FTG8"/>
<dbReference type="GO" id="GO:0006310">
    <property type="term" value="P:DNA recombination"/>
    <property type="evidence" value="ECO:0007669"/>
    <property type="project" value="UniProtKB-KW"/>
</dbReference>
<accession>A0A9W6FTG8</accession>
<organism evidence="3 4">
    <name type="scientific">Desulforhabdus amnigena</name>
    <dbReference type="NCBI Taxonomy" id="40218"/>
    <lineage>
        <taxon>Bacteria</taxon>
        <taxon>Pseudomonadati</taxon>
        <taxon>Thermodesulfobacteriota</taxon>
        <taxon>Syntrophobacteria</taxon>
        <taxon>Syntrophobacterales</taxon>
        <taxon>Syntrophobacteraceae</taxon>
        <taxon>Desulforhabdus</taxon>
    </lineage>
</organism>
<gene>
    <name evidence="3" type="ORF">DAMNIGENAA_12930</name>
</gene>
<dbReference type="InterPro" id="IPR013762">
    <property type="entry name" value="Integrase-like_cat_sf"/>
</dbReference>
<dbReference type="PROSITE" id="PS51898">
    <property type="entry name" value="TYR_RECOMBINASE"/>
    <property type="match status" value="1"/>
</dbReference>
<evidence type="ECO:0000313" key="4">
    <source>
        <dbReference type="Proteomes" id="UP001144372"/>
    </source>
</evidence>
<name>A0A9W6FTG8_9BACT</name>
<dbReference type="Gene3D" id="1.10.443.10">
    <property type="entry name" value="Intergrase catalytic core"/>
    <property type="match status" value="1"/>
</dbReference>
<dbReference type="GO" id="GO:0003677">
    <property type="term" value="F:DNA binding"/>
    <property type="evidence" value="ECO:0007669"/>
    <property type="project" value="InterPro"/>
</dbReference>
<comment type="caution">
    <text evidence="3">The sequence shown here is derived from an EMBL/GenBank/DDBJ whole genome shotgun (WGS) entry which is preliminary data.</text>
</comment>